<comment type="caution">
    <text evidence="1">The sequence shown here is derived from an EMBL/GenBank/DDBJ whole genome shotgun (WGS) entry which is preliminary data.</text>
</comment>
<organism evidence="1 2">
    <name type="scientific">Evansella vedderi</name>
    <dbReference type="NCBI Taxonomy" id="38282"/>
    <lineage>
        <taxon>Bacteria</taxon>
        <taxon>Bacillati</taxon>
        <taxon>Bacillota</taxon>
        <taxon>Bacilli</taxon>
        <taxon>Bacillales</taxon>
        <taxon>Bacillaceae</taxon>
        <taxon>Evansella</taxon>
    </lineage>
</organism>
<keyword evidence="2" id="KW-1185">Reference proteome</keyword>
<accession>A0ABT9ZPP0</accession>
<dbReference type="EMBL" id="JAUSUG010000002">
    <property type="protein sequence ID" value="MDQ0253207.1"/>
    <property type="molecule type" value="Genomic_DNA"/>
</dbReference>
<evidence type="ECO:0000313" key="1">
    <source>
        <dbReference type="EMBL" id="MDQ0253207.1"/>
    </source>
</evidence>
<proteinExistence type="predicted"/>
<sequence length="104" mass="12177">MALYLLCHRSNERSRRNLYKGSYERFSHRYRAASGAIARGKRPPVTDSRDNVQVSFSMVQIFTCMEVYYENNSLLCFAYECAYKSDTLIHWRFSMDMSTASNTC</sequence>
<gene>
    <name evidence="1" type="ORF">J2S74_000579</name>
</gene>
<dbReference type="Proteomes" id="UP001230005">
    <property type="component" value="Unassembled WGS sequence"/>
</dbReference>
<name>A0ABT9ZPP0_9BACI</name>
<evidence type="ECO:0000313" key="2">
    <source>
        <dbReference type="Proteomes" id="UP001230005"/>
    </source>
</evidence>
<protein>
    <submittedName>
        <fullName evidence="1">Uncharacterized protein</fullName>
    </submittedName>
</protein>
<reference evidence="1 2" key="1">
    <citation type="submission" date="2023-07" db="EMBL/GenBank/DDBJ databases">
        <title>Genomic Encyclopedia of Type Strains, Phase IV (KMG-IV): sequencing the most valuable type-strain genomes for metagenomic binning, comparative biology and taxonomic classification.</title>
        <authorList>
            <person name="Goeker M."/>
        </authorList>
    </citation>
    <scope>NUCLEOTIDE SEQUENCE [LARGE SCALE GENOMIC DNA]</scope>
    <source>
        <strain evidence="1 2">DSM 9768</strain>
    </source>
</reference>